<dbReference type="GO" id="GO:0051920">
    <property type="term" value="F:peroxiredoxin activity"/>
    <property type="evidence" value="ECO:0007669"/>
    <property type="project" value="InterPro"/>
</dbReference>
<dbReference type="InterPro" id="IPR052512">
    <property type="entry name" value="4CMD/NDH-1_regulator"/>
</dbReference>
<gene>
    <name evidence="2" type="ORF">H9742_06715</name>
</gene>
<reference evidence="2" key="2">
    <citation type="submission" date="2021-04" db="EMBL/GenBank/DDBJ databases">
        <authorList>
            <person name="Gilroy R."/>
        </authorList>
    </citation>
    <scope>NUCLEOTIDE SEQUENCE</scope>
    <source>
        <strain evidence="2">CHK195-6426</strain>
    </source>
</reference>
<sequence length="252" mass="28076">MRDEVKKRISHLFEGVNSSLGTTDPEWVDIVTEFSLDERIGGNRLTEREKMLCILSALLGCQGMGEFQNMLHGALNTGLDPIAVKEVIYQATAYLGIGRTHDFLVAANQIMEQHGIKLPLPPQAATSKETRLEAGLAKQVALFGPDMEKRQTQGPVLRRNINAFLAENCFGDYYTRKGLNDQEREMITFCFLLAQGGCENQLRGHTAGNFGVGNDKEKLYGVVEQCMPYIGYPRSLNAMNVIDEVSKIMENQ</sequence>
<evidence type="ECO:0000313" key="2">
    <source>
        <dbReference type="EMBL" id="HIW81209.1"/>
    </source>
</evidence>
<evidence type="ECO:0000313" key="3">
    <source>
        <dbReference type="Proteomes" id="UP000824265"/>
    </source>
</evidence>
<protein>
    <submittedName>
        <fullName evidence="2">Carboxymuconolactone decarboxylase family protein</fullName>
    </submittedName>
</protein>
<dbReference type="PANTHER" id="PTHR33570">
    <property type="entry name" value="4-CARBOXYMUCONOLACTONE DECARBOXYLASE FAMILY PROTEIN"/>
    <property type="match status" value="1"/>
</dbReference>
<dbReference type="InterPro" id="IPR003779">
    <property type="entry name" value="CMD-like"/>
</dbReference>
<dbReference type="Gene3D" id="1.20.1290.10">
    <property type="entry name" value="AhpD-like"/>
    <property type="match status" value="1"/>
</dbReference>
<evidence type="ECO:0000259" key="1">
    <source>
        <dbReference type="Pfam" id="PF02627"/>
    </source>
</evidence>
<dbReference type="Proteomes" id="UP000824265">
    <property type="component" value="Unassembled WGS sequence"/>
</dbReference>
<dbReference type="InterPro" id="IPR029032">
    <property type="entry name" value="AhpD-like"/>
</dbReference>
<reference evidence="2" key="1">
    <citation type="journal article" date="2021" name="PeerJ">
        <title>Extensive microbial diversity within the chicken gut microbiome revealed by metagenomics and culture.</title>
        <authorList>
            <person name="Gilroy R."/>
            <person name="Ravi A."/>
            <person name="Getino M."/>
            <person name="Pursley I."/>
            <person name="Horton D.L."/>
            <person name="Alikhan N.F."/>
            <person name="Baker D."/>
            <person name="Gharbi K."/>
            <person name="Hall N."/>
            <person name="Watson M."/>
            <person name="Adriaenssens E.M."/>
            <person name="Foster-Nyarko E."/>
            <person name="Jarju S."/>
            <person name="Secka A."/>
            <person name="Antonio M."/>
            <person name="Oren A."/>
            <person name="Chaudhuri R.R."/>
            <person name="La Ragione R."/>
            <person name="Hildebrand F."/>
            <person name="Pallen M.J."/>
        </authorList>
    </citation>
    <scope>NUCLEOTIDE SEQUENCE</scope>
    <source>
        <strain evidence="2">CHK195-6426</strain>
    </source>
</reference>
<accession>A0A9D1UAY7</accession>
<proteinExistence type="predicted"/>
<dbReference type="EMBL" id="DXGH01000037">
    <property type="protein sequence ID" value="HIW81209.1"/>
    <property type="molecule type" value="Genomic_DNA"/>
</dbReference>
<organism evidence="2 3">
    <name type="scientific">Candidatus Acetatifactor stercoripullorum</name>
    <dbReference type="NCBI Taxonomy" id="2838414"/>
    <lineage>
        <taxon>Bacteria</taxon>
        <taxon>Bacillati</taxon>
        <taxon>Bacillota</taxon>
        <taxon>Clostridia</taxon>
        <taxon>Lachnospirales</taxon>
        <taxon>Lachnospiraceae</taxon>
        <taxon>Acetatifactor</taxon>
    </lineage>
</organism>
<comment type="caution">
    <text evidence="2">The sequence shown here is derived from an EMBL/GenBank/DDBJ whole genome shotgun (WGS) entry which is preliminary data.</text>
</comment>
<name>A0A9D1UAY7_9FIRM</name>
<dbReference type="Pfam" id="PF02627">
    <property type="entry name" value="CMD"/>
    <property type="match status" value="1"/>
</dbReference>
<dbReference type="SUPFAM" id="SSF69118">
    <property type="entry name" value="AhpD-like"/>
    <property type="match status" value="1"/>
</dbReference>
<dbReference type="AlphaFoldDB" id="A0A9D1UAY7"/>
<dbReference type="PANTHER" id="PTHR33570:SF2">
    <property type="entry name" value="CARBOXYMUCONOLACTONE DECARBOXYLASE-LIKE DOMAIN-CONTAINING PROTEIN"/>
    <property type="match status" value="1"/>
</dbReference>
<feature type="domain" description="Carboxymuconolactone decarboxylase-like" evidence="1">
    <location>
        <begin position="163"/>
        <end position="244"/>
    </location>
</feature>